<dbReference type="Proteomes" id="UP001623041">
    <property type="component" value="Unassembled WGS sequence"/>
</dbReference>
<gene>
    <name evidence="1" type="ORF">ACJEBI_21130</name>
</gene>
<dbReference type="EMBL" id="JBJHQH010000018">
    <property type="protein sequence ID" value="MFK9093968.1"/>
    <property type="molecule type" value="Genomic_DNA"/>
</dbReference>
<comment type="caution">
    <text evidence="1">The sequence shown here is derived from an EMBL/GenBank/DDBJ whole genome shotgun (WGS) entry which is preliminary data.</text>
</comment>
<name>A0ABW8RKW0_9BACI</name>
<proteinExistence type="predicted"/>
<organism evidence="1 2">
    <name type="scientific">Bacillus salipaludis</name>
    <dbReference type="NCBI Taxonomy" id="2547811"/>
    <lineage>
        <taxon>Bacteria</taxon>
        <taxon>Bacillati</taxon>
        <taxon>Bacillota</taxon>
        <taxon>Bacilli</taxon>
        <taxon>Bacillales</taxon>
        <taxon>Bacillaceae</taxon>
        <taxon>Bacillus</taxon>
    </lineage>
</organism>
<protein>
    <submittedName>
        <fullName evidence="1">Uncharacterized protein</fullName>
    </submittedName>
</protein>
<keyword evidence="2" id="KW-1185">Reference proteome</keyword>
<evidence type="ECO:0000313" key="2">
    <source>
        <dbReference type="Proteomes" id="UP001623041"/>
    </source>
</evidence>
<sequence length="233" mass="27751">MMTNRGSAVSVIAAYNQIRNRLNNVSDEDSQRLKLVETEIRMKALDAEVHYIEQLKKAGQIDRETAYLTEEHIQRMRLAVTNRLHFRRLFIWTLIKRSVYKLLQLFKPKNEKRLKKRQTKAKALIHLKVNMAKAAIQYLKEHMTIENEHIYLVIIGEYNEMMMKFKLAKKGADSSQYIHIQRELRAKAFQAERDEIQNLYEEGEITIDITRKIRKQINIREAYWLEETSVHAH</sequence>
<reference evidence="1 2" key="1">
    <citation type="submission" date="2024-11" db="EMBL/GenBank/DDBJ databases">
        <authorList>
            <person name="Lucas J.A."/>
        </authorList>
    </citation>
    <scope>NUCLEOTIDE SEQUENCE [LARGE SCALE GENOMIC DNA]</scope>
    <source>
        <strain evidence="1 2">Z 5.4</strain>
    </source>
</reference>
<accession>A0ABW8RKW0</accession>
<evidence type="ECO:0000313" key="1">
    <source>
        <dbReference type="EMBL" id="MFK9093968.1"/>
    </source>
</evidence>